<evidence type="ECO:0000313" key="2">
    <source>
        <dbReference type="EMBL" id="GAA4620203.1"/>
    </source>
</evidence>
<name>A0ABP8TZB9_9ACTN</name>
<feature type="compositionally biased region" description="Basic and acidic residues" evidence="1">
    <location>
        <begin position="46"/>
        <end position="62"/>
    </location>
</feature>
<evidence type="ECO:0000256" key="1">
    <source>
        <dbReference type="SAM" id="MobiDB-lite"/>
    </source>
</evidence>
<gene>
    <name evidence="2" type="ORF">GCM10023196_003250</name>
</gene>
<proteinExistence type="predicted"/>
<accession>A0ABP8TZB9</accession>
<protein>
    <recommendedName>
        <fullName evidence="4">DUF3618 domain-containing protein</fullName>
    </recommendedName>
</protein>
<feature type="compositionally biased region" description="Polar residues" evidence="1">
    <location>
        <begin position="1"/>
        <end position="13"/>
    </location>
</feature>
<evidence type="ECO:0008006" key="4">
    <source>
        <dbReference type="Google" id="ProtNLM"/>
    </source>
</evidence>
<reference evidence="3" key="1">
    <citation type="journal article" date="2019" name="Int. J. Syst. Evol. Microbiol.">
        <title>The Global Catalogue of Microorganisms (GCM) 10K type strain sequencing project: providing services to taxonomists for standard genome sequencing and annotation.</title>
        <authorList>
            <consortium name="The Broad Institute Genomics Platform"/>
            <consortium name="The Broad Institute Genome Sequencing Center for Infectious Disease"/>
            <person name="Wu L."/>
            <person name="Ma J."/>
        </authorList>
    </citation>
    <scope>NUCLEOTIDE SEQUENCE [LARGE SCALE GENOMIC DNA]</scope>
    <source>
        <strain evidence="3">JCM 17939</strain>
    </source>
</reference>
<sequence>MTTKRSASSQTDGVSAAADTSATSQADATTDAQQAKPGTGARARQRAAEAGEALREGTRHVTDVAARTRRSAPVRVRQVSGGAATRTRRVTGKVAAWARRNPKAVAGAIAGTAAFGSATWRRITRRGRR</sequence>
<dbReference type="EMBL" id="BAABHK010000001">
    <property type="protein sequence ID" value="GAA4620203.1"/>
    <property type="molecule type" value="Genomic_DNA"/>
</dbReference>
<feature type="region of interest" description="Disordered" evidence="1">
    <location>
        <begin position="1"/>
        <end position="90"/>
    </location>
</feature>
<comment type="caution">
    <text evidence="2">The sequence shown here is derived from an EMBL/GenBank/DDBJ whole genome shotgun (WGS) entry which is preliminary data.</text>
</comment>
<organism evidence="2 3">
    <name type="scientific">Actinoallomurus vinaceus</name>
    <dbReference type="NCBI Taxonomy" id="1080074"/>
    <lineage>
        <taxon>Bacteria</taxon>
        <taxon>Bacillati</taxon>
        <taxon>Actinomycetota</taxon>
        <taxon>Actinomycetes</taxon>
        <taxon>Streptosporangiales</taxon>
        <taxon>Thermomonosporaceae</taxon>
        <taxon>Actinoallomurus</taxon>
    </lineage>
</organism>
<evidence type="ECO:0000313" key="3">
    <source>
        <dbReference type="Proteomes" id="UP001501442"/>
    </source>
</evidence>
<feature type="compositionally biased region" description="Low complexity" evidence="1">
    <location>
        <begin position="15"/>
        <end position="42"/>
    </location>
</feature>
<dbReference type="Proteomes" id="UP001501442">
    <property type="component" value="Unassembled WGS sequence"/>
</dbReference>
<keyword evidence="3" id="KW-1185">Reference proteome</keyword>